<reference evidence="1" key="1">
    <citation type="submission" date="2018-03" db="EMBL/GenBank/DDBJ databases">
        <authorList>
            <person name="Guldener U."/>
        </authorList>
    </citation>
    <scope>NUCLEOTIDE SEQUENCE</scope>
</reference>
<dbReference type="Proteomes" id="UP001187734">
    <property type="component" value="Unassembled WGS sequence"/>
</dbReference>
<comment type="caution">
    <text evidence="1">The sequence shown here is derived from an EMBL/GenBank/DDBJ whole genome shotgun (WGS) entry which is preliminary data.</text>
</comment>
<dbReference type="PANTHER" id="PTHR37540">
    <property type="entry name" value="TRANSCRIPTION FACTOR (ACR-2), PUTATIVE-RELATED-RELATED"/>
    <property type="match status" value="1"/>
</dbReference>
<evidence type="ECO:0000313" key="1">
    <source>
        <dbReference type="EMBL" id="SPJ81504.1"/>
    </source>
</evidence>
<proteinExistence type="predicted"/>
<dbReference type="EMBL" id="ONZP01000320">
    <property type="protein sequence ID" value="SPJ81504.1"/>
    <property type="molecule type" value="Genomic_DNA"/>
</dbReference>
<name>A0AAE8MEZ2_9HYPO</name>
<organism evidence="1 2">
    <name type="scientific">Fusarium torulosum</name>
    <dbReference type="NCBI Taxonomy" id="33205"/>
    <lineage>
        <taxon>Eukaryota</taxon>
        <taxon>Fungi</taxon>
        <taxon>Dikarya</taxon>
        <taxon>Ascomycota</taxon>
        <taxon>Pezizomycotina</taxon>
        <taxon>Sordariomycetes</taxon>
        <taxon>Hypocreomycetidae</taxon>
        <taxon>Hypocreales</taxon>
        <taxon>Nectriaceae</taxon>
        <taxon>Fusarium</taxon>
    </lineage>
</organism>
<dbReference type="PANTHER" id="PTHR37540:SF9">
    <property type="entry name" value="ZN(2)-C6 FUNGAL-TYPE DOMAIN-CONTAINING PROTEIN"/>
    <property type="match status" value="1"/>
</dbReference>
<dbReference type="AlphaFoldDB" id="A0AAE8MEZ2"/>
<sequence length="457" mass="52140">MAPTSKTHSYTNIGQMEQNFFFVDGLQADKTSRKLMRQHVMKGKNAGKTLHRPSRTRQVIQHRPMDRIARPIGSQFFSFPFPVPLTKTASKSIDDFFKLTINVIYPPSQLGFDIERDMRKWLEIMFQGESGYESSLVLIQALNEIYLGGGYSCPNSLSCLSQTLELLKERLGSREALSDQTLAIVMSLINQEQLVDHYSAAEAHMAGMKRIVDLRGGLENMENLAIVAKICRTDILFTMQQSGYPTFYRDHMPQLRNLLISRGFVLQRTSEAYSIRQGRLDSVLKEVLFDTMGICRLVNEHLKEKPLDLAEFQEALISICYRLLHFRTLNESRIGHDIQSAYHIGLMIFMVSVYWHNYQSRLAKPGHIAGRVKEVLGGMLDEHEDEFTLWVLVLGGISVSGKADCAWMLSGLRDKASVLGVTTWDEARKYLVKFPWINAIHDEPGQRLWDQICSVDL</sequence>
<keyword evidence="2" id="KW-1185">Reference proteome</keyword>
<gene>
    <name evidence="1" type="ORF">FTOL_08909</name>
</gene>
<evidence type="ECO:0000313" key="2">
    <source>
        <dbReference type="Proteomes" id="UP001187734"/>
    </source>
</evidence>
<protein>
    <submittedName>
        <fullName evidence="1">Uncharacterized protein</fullName>
    </submittedName>
</protein>
<accession>A0AAE8MEZ2</accession>